<evidence type="ECO:0000313" key="2">
    <source>
        <dbReference type="EMBL" id="OAD69678.1"/>
    </source>
</evidence>
<dbReference type="EMBL" id="KV440991">
    <property type="protein sequence ID" value="OAD69678.1"/>
    <property type="molecule type" value="Genomic_DNA"/>
</dbReference>
<dbReference type="AlphaFoldDB" id="A0A167L632"/>
<name>A0A167L632_PHYB8</name>
<feature type="region of interest" description="Disordered" evidence="1">
    <location>
        <begin position="80"/>
        <end position="99"/>
    </location>
</feature>
<reference evidence="3" key="1">
    <citation type="submission" date="2015-06" db="EMBL/GenBank/DDBJ databases">
        <title>Expansion of signal transduction pathways in fungi by whole-genome duplication.</title>
        <authorList>
            <consortium name="DOE Joint Genome Institute"/>
            <person name="Corrochano L.M."/>
            <person name="Kuo A."/>
            <person name="Marcet-Houben M."/>
            <person name="Polaino S."/>
            <person name="Salamov A."/>
            <person name="Villalobos J.M."/>
            <person name="Alvarez M.I."/>
            <person name="Avalos J."/>
            <person name="Benito E.P."/>
            <person name="Benoit I."/>
            <person name="Burger G."/>
            <person name="Camino L.P."/>
            <person name="Canovas D."/>
            <person name="Cerda-Olmedo E."/>
            <person name="Cheng J.-F."/>
            <person name="Dominguez A."/>
            <person name="Elias M."/>
            <person name="Eslava A.P."/>
            <person name="Glaser F."/>
            <person name="Grimwood J."/>
            <person name="Gutierrez G."/>
            <person name="Heitman J."/>
            <person name="Henrissat B."/>
            <person name="Iturriaga E.A."/>
            <person name="Lang B.F."/>
            <person name="Lavin J.L."/>
            <person name="Lee S."/>
            <person name="Li W."/>
            <person name="Lindquist E."/>
            <person name="Lopez-Garcia S."/>
            <person name="Luque E.M."/>
            <person name="Marcos A.T."/>
            <person name="Martin J."/>
            <person name="McCluskey K."/>
            <person name="Medina H.R."/>
            <person name="Miralles-Duran A."/>
            <person name="Miyazaki A."/>
            <person name="Munoz-Torres E."/>
            <person name="Oguiza J.A."/>
            <person name="Ohm R."/>
            <person name="Olmedo M."/>
            <person name="Orejas M."/>
            <person name="Ortiz-Castellanos L."/>
            <person name="Pisabarro A.G."/>
            <person name="Rodriguez-Romero J."/>
            <person name="Ruiz-Herrera J."/>
            <person name="Ruiz-Vazquez R."/>
            <person name="Sanz C."/>
            <person name="Schackwitz W."/>
            <person name="Schmutz J."/>
            <person name="Shahriari M."/>
            <person name="Shelest E."/>
            <person name="Silva-Franco F."/>
            <person name="Soanes D."/>
            <person name="Syed K."/>
            <person name="Tagua V.G."/>
            <person name="Talbot N.J."/>
            <person name="Thon M."/>
            <person name="De vries R.P."/>
            <person name="Wiebenga A."/>
            <person name="Yadav J.S."/>
            <person name="Braun E.L."/>
            <person name="Baker S."/>
            <person name="Garre V."/>
            <person name="Horwitz B."/>
            <person name="Torres-Martinez S."/>
            <person name="Idnurm A."/>
            <person name="Herrera-Estrella A."/>
            <person name="Gabaldon T."/>
            <person name="Grigoriev I.V."/>
        </authorList>
    </citation>
    <scope>NUCLEOTIDE SEQUENCE [LARGE SCALE GENOMIC DNA]</scope>
    <source>
        <strain evidence="3">NRRL 1555(-)</strain>
    </source>
</reference>
<proteinExistence type="predicted"/>
<organism evidence="2 3">
    <name type="scientific">Phycomyces blakesleeanus (strain ATCC 8743b / DSM 1359 / FGSC 10004 / NBRC 33097 / NRRL 1555)</name>
    <dbReference type="NCBI Taxonomy" id="763407"/>
    <lineage>
        <taxon>Eukaryota</taxon>
        <taxon>Fungi</taxon>
        <taxon>Fungi incertae sedis</taxon>
        <taxon>Mucoromycota</taxon>
        <taxon>Mucoromycotina</taxon>
        <taxon>Mucoromycetes</taxon>
        <taxon>Mucorales</taxon>
        <taxon>Phycomycetaceae</taxon>
        <taxon>Phycomyces</taxon>
    </lineage>
</organism>
<accession>A0A167L632</accession>
<dbReference type="InParanoid" id="A0A167L632"/>
<gene>
    <name evidence="2" type="ORF">PHYBLDRAFT_149461</name>
</gene>
<evidence type="ECO:0000313" key="3">
    <source>
        <dbReference type="Proteomes" id="UP000077315"/>
    </source>
</evidence>
<keyword evidence="3" id="KW-1185">Reference proteome</keyword>
<sequence>MWIPFSLTRLDSTQLNLPHLTSYHPALPCLTFVLTRNGSFHLTSPHLTLPYLTLPYLTVPYRTSMHLTSSNLFLCPSIRSSNSNSNNDDDDNDDNDDDYHVRMAFTQSNQIKSV</sequence>
<protein>
    <submittedName>
        <fullName evidence="2">Uncharacterized protein</fullName>
    </submittedName>
</protein>
<dbReference type="VEuPathDB" id="FungiDB:PHYBLDRAFT_149461"/>
<dbReference type="GeneID" id="28993184"/>
<dbReference type="Proteomes" id="UP000077315">
    <property type="component" value="Unassembled WGS sequence"/>
</dbReference>
<dbReference type="RefSeq" id="XP_018287718.1">
    <property type="nucleotide sequence ID" value="XM_018432278.1"/>
</dbReference>
<evidence type="ECO:0000256" key="1">
    <source>
        <dbReference type="SAM" id="MobiDB-lite"/>
    </source>
</evidence>
<feature type="compositionally biased region" description="Acidic residues" evidence="1">
    <location>
        <begin position="87"/>
        <end position="97"/>
    </location>
</feature>